<evidence type="ECO:0000313" key="2">
    <source>
        <dbReference type="Proteomes" id="UP000675781"/>
    </source>
</evidence>
<organism evidence="1 2">
    <name type="scientific">Actinospica durhamensis</name>
    <dbReference type="NCBI Taxonomy" id="1508375"/>
    <lineage>
        <taxon>Bacteria</taxon>
        <taxon>Bacillati</taxon>
        <taxon>Actinomycetota</taxon>
        <taxon>Actinomycetes</taxon>
        <taxon>Catenulisporales</taxon>
        <taxon>Actinospicaceae</taxon>
        <taxon>Actinospica</taxon>
    </lineage>
</organism>
<accession>A0A941ELC5</accession>
<evidence type="ECO:0000313" key="1">
    <source>
        <dbReference type="EMBL" id="MBR7833446.1"/>
    </source>
</evidence>
<keyword evidence="2" id="KW-1185">Reference proteome</keyword>
<reference evidence="1" key="1">
    <citation type="submission" date="2021-04" db="EMBL/GenBank/DDBJ databases">
        <title>Genome based classification of Actinospica acidithermotolerans sp. nov., an actinobacterium isolated from an Indonesian hot spring.</title>
        <authorList>
            <person name="Kusuma A.B."/>
            <person name="Putra K.E."/>
            <person name="Nafisah S."/>
            <person name="Loh J."/>
            <person name="Nouioui I."/>
            <person name="Goodfellow M."/>
        </authorList>
    </citation>
    <scope>NUCLEOTIDE SEQUENCE</scope>
    <source>
        <strain evidence="1">CSCA 57</strain>
    </source>
</reference>
<gene>
    <name evidence="1" type="ORF">KDL01_09225</name>
</gene>
<protein>
    <submittedName>
        <fullName evidence="1">Uncharacterized protein</fullName>
    </submittedName>
</protein>
<dbReference type="AlphaFoldDB" id="A0A941ELC5"/>
<dbReference type="EMBL" id="JAGSOG010000030">
    <property type="protein sequence ID" value="MBR7833446.1"/>
    <property type="molecule type" value="Genomic_DNA"/>
</dbReference>
<dbReference type="RefSeq" id="WP_212527967.1">
    <property type="nucleotide sequence ID" value="NZ_JAGSOG010000030.1"/>
</dbReference>
<name>A0A941ELC5_9ACTN</name>
<dbReference type="Proteomes" id="UP000675781">
    <property type="component" value="Unassembled WGS sequence"/>
</dbReference>
<proteinExistence type="predicted"/>
<sequence>MLVARDAVADGRAGARQELAGLPIRPGRDLFLKPDESVGGRHRDMSIEIGGLLSYSSADVEDCRHFWIACVDALPAGTPILEVVRRRHTVDVSRVAGREFRLGVPDFDGRHRVTTTSPEFARLVLSPEVVSLVTSWPAGFRWRIEGGRILAWGPGRLHAKRVEPTLDRLTALTAAIPGTAGTERFDAA</sequence>
<comment type="caution">
    <text evidence="1">The sequence shown here is derived from an EMBL/GenBank/DDBJ whole genome shotgun (WGS) entry which is preliminary data.</text>
</comment>